<gene>
    <name evidence="8" type="ORF">JBS370_LOCUS42648</name>
</gene>
<evidence type="ECO:0000256" key="4">
    <source>
        <dbReference type="ARBA" id="ARBA00022840"/>
    </source>
</evidence>
<dbReference type="GO" id="GO:0006874">
    <property type="term" value="P:intracellular calcium ion homeostasis"/>
    <property type="evidence" value="ECO:0007669"/>
    <property type="project" value="TreeGrafter"/>
</dbReference>
<keyword evidence="7" id="KW-0472">Membrane</keyword>
<accession>A0A820MJ19</accession>
<keyword evidence="7" id="KW-0812">Transmembrane</keyword>
<evidence type="ECO:0000256" key="2">
    <source>
        <dbReference type="ARBA" id="ARBA00022723"/>
    </source>
</evidence>
<dbReference type="PANTHER" id="PTHR45630">
    <property type="entry name" value="CATION-TRANSPORTING ATPASE-RELATED"/>
    <property type="match status" value="1"/>
</dbReference>
<evidence type="ECO:0000256" key="1">
    <source>
        <dbReference type="ARBA" id="ARBA00004141"/>
    </source>
</evidence>
<keyword evidence="7" id="KW-1133">Transmembrane helix</keyword>
<keyword evidence="4" id="KW-0067">ATP-binding</keyword>
<reference evidence="8" key="1">
    <citation type="submission" date="2021-02" db="EMBL/GenBank/DDBJ databases">
        <authorList>
            <person name="Nowell W R."/>
        </authorList>
    </citation>
    <scope>NUCLEOTIDE SEQUENCE</scope>
</reference>
<proteinExistence type="predicted"/>
<dbReference type="InterPro" id="IPR006544">
    <property type="entry name" value="P-type_TPase_V"/>
</dbReference>
<dbReference type="PANTHER" id="PTHR45630:SF7">
    <property type="entry name" value="ENDOPLASMIC RETICULUM TRANSMEMBRANE HELIX TRANSLOCASE"/>
    <property type="match status" value="1"/>
</dbReference>
<comment type="caution">
    <text evidence="8">The sequence shown here is derived from an EMBL/GenBank/DDBJ whole genome shotgun (WGS) entry which is preliminary data.</text>
</comment>
<dbReference type="AlphaFoldDB" id="A0A820MJ19"/>
<sequence>CRYIYDESEKKTFQTIDYPLSNSFLSYLQSKGYQTQDDIDQGIWNFGLNTMFIDIPSFIDLFIERATAPFFVFQVFCVLLWCLDEYW</sequence>
<dbReference type="GO" id="GO:0046872">
    <property type="term" value="F:metal ion binding"/>
    <property type="evidence" value="ECO:0007669"/>
    <property type="project" value="UniProtKB-KW"/>
</dbReference>
<comment type="subcellular location">
    <subcellularLocation>
        <location evidence="1">Membrane</location>
        <topology evidence="1">Multi-pass membrane protein</topology>
    </subcellularLocation>
</comment>
<dbReference type="EMBL" id="CAJOBD010058385">
    <property type="protein sequence ID" value="CAF4374593.1"/>
    <property type="molecule type" value="Genomic_DNA"/>
</dbReference>
<keyword evidence="5" id="KW-0460">Magnesium</keyword>
<evidence type="ECO:0000313" key="8">
    <source>
        <dbReference type="EMBL" id="CAF4374593.1"/>
    </source>
</evidence>
<protein>
    <submittedName>
        <fullName evidence="8">Uncharacterized protein</fullName>
    </submittedName>
</protein>
<evidence type="ECO:0000256" key="6">
    <source>
        <dbReference type="ARBA" id="ARBA00022967"/>
    </source>
</evidence>
<evidence type="ECO:0000313" key="9">
    <source>
        <dbReference type="Proteomes" id="UP000663836"/>
    </source>
</evidence>
<name>A0A820MJ19_9BILA</name>
<dbReference type="GO" id="GO:0019829">
    <property type="term" value="F:ATPase-coupled monoatomic cation transmembrane transporter activity"/>
    <property type="evidence" value="ECO:0007669"/>
    <property type="project" value="TreeGrafter"/>
</dbReference>
<evidence type="ECO:0000256" key="7">
    <source>
        <dbReference type="SAM" id="Phobius"/>
    </source>
</evidence>
<keyword evidence="3" id="KW-0547">Nucleotide-binding</keyword>
<dbReference type="GO" id="GO:0005789">
    <property type="term" value="C:endoplasmic reticulum membrane"/>
    <property type="evidence" value="ECO:0007669"/>
    <property type="project" value="TreeGrafter"/>
</dbReference>
<feature type="transmembrane region" description="Helical" evidence="7">
    <location>
        <begin position="66"/>
        <end position="83"/>
    </location>
</feature>
<feature type="non-terminal residue" evidence="8">
    <location>
        <position position="1"/>
    </location>
</feature>
<keyword evidence="6" id="KW-1278">Translocase</keyword>
<dbReference type="GO" id="GO:0005524">
    <property type="term" value="F:ATP binding"/>
    <property type="evidence" value="ECO:0007669"/>
    <property type="project" value="UniProtKB-KW"/>
</dbReference>
<dbReference type="Proteomes" id="UP000663836">
    <property type="component" value="Unassembled WGS sequence"/>
</dbReference>
<dbReference type="GO" id="GO:0015662">
    <property type="term" value="F:P-type ion transporter activity"/>
    <property type="evidence" value="ECO:0007669"/>
    <property type="project" value="TreeGrafter"/>
</dbReference>
<organism evidence="8 9">
    <name type="scientific">Rotaria sordida</name>
    <dbReference type="NCBI Taxonomy" id="392033"/>
    <lineage>
        <taxon>Eukaryota</taxon>
        <taxon>Metazoa</taxon>
        <taxon>Spiralia</taxon>
        <taxon>Gnathifera</taxon>
        <taxon>Rotifera</taxon>
        <taxon>Eurotatoria</taxon>
        <taxon>Bdelloidea</taxon>
        <taxon>Philodinida</taxon>
        <taxon>Philodinidae</taxon>
        <taxon>Rotaria</taxon>
    </lineage>
</organism>
<evidence type="ECO:0000256" key="5">
    <source>
        <dbReference type="ARBA" id="ARBA00022842"/>
    </source>
</evidence>
<evidence type="ECO:0000256" key="3">
    <source>
        <dbReference type="ARBA" id="ARBA00022741"/>
    </source>
</evidence>
<keyword evidence="2" id="KW-0479">Metal-binding</keyword>